<dbReference type="Gene3D" id="3.40.50.300">
    <property type="entry name" value="P-loop containing nucleotide triphosphate hydrolases"/>
    <property type="match status" value="1"/>
</dbReference>
<dbReference type="SMART" id="SM00028">
    <property type="entry name" value="TPR"/>
    <property type="match status" value="5"/>
</dbReference>
<dbReference type="Gene3D" id="1.25.40.10">
    <property type="entry name" value="Tetratricopeptide repeat domain"/>
    <property type="match status" value="2"/>
</dbReference>
<comment type="caution">
    <text evidence="1">The sequence shown here is derived from an EMBL/GenBank/DDBJ whole genome shotgun (WGS) entry which is preliminary data.</text>
</comment>
<evidence type="ECO:0000313" key="2">
    <source>
        <dbReference type="Proteomes" id="UP000756346"/>
    </source>
</evidence>
<protein>
    <submittedName>
        <fullName evidence="1">P-loop containing nucleoside triphosphate hydrolase protein</fullName>
    </submittedName>
</protein>
<keyword evidence="1" id="KW-0378">Hydrolase</keyword>
<dbReference type="NCBIfam" id="NF040586">
    <property type="entry name" value="FxSxx_TPR"/>
    <property type="match status" value="1"/>
</dbReference>
<proteinExistence type="predicted"/>
<dbReference type="SUPFAM" id="SSF52540">
    <property type="entry name" value="P-loop containing nucleoside triphosphate hydrolases"/>
    <property type="match status" value="1"/>
</dbReference>
<dbReference type="Pfam" id="PF13374">
    <property type="entry name" value="TPR_10"/>
    <property type="match status" value="2"/>
</dbReference>
<dbReference type="GeneID" id="70189410"/>
<dbReference type="EMBL" id="JAGTJQ010000015">
    <property type="protein sequence ID" value="KAH7012279.1"/>
    <property type="molecule type" value="Genomic_DNA"/>
</dbReference>
<keyword evidence="2" id="KW-1185">Reference proteome</keyword>
<dbReference type="InterPro" id="IPR019734">
    <property type="entry name" value="TPR_rpt"/>
</dbReference>
<dbReference type="SUPFAM" id="SSF48452">
    <property type="entry name" value="TPR-like"/>
    <property type="match status" value="2"/>
</dbReference>
<dbReference type="AlphaFoldDB" id="A0A9P8XQS7"/>
<gene>
    <name evidence="1" type="ORF">B0I36DRAFT_370043</name>
</gene>
<sequence length="805" mass="91669">MADTARQPPKAIQQQFGHTAVNDNSLLFQGIVHGDVHLNQRPVTPPSPTAIIPFGRDPDFVDRKEIDRVHELCAKPASQTALLGLGGVGKSQIAIEYAYRVRERSPETWVFWIHASNAARYEQSFRDVAEYLKIPGRRDSQSNIFELLSTWLREEKRGKWVVILDNLDEAGFFFDVSNVDSDGQPQSQGRSIPLRSYLPCCQHGAVLVTTRSRDMAFRLVEECNIVMIEPMNATDALSLAEKKLRGLVKQPGIEITQALIKALEYMPLAIVQATAYIAHKAPRCSIKQYLEKFEQSDRKKVGLLDYDRGQLRRDREAKNSIITTWQISFDHIREARQSATDLLSLMSFCDRQGIPESLLRASDYEGPATGSDQQNIGTIDSEDEEHTYDEESGDEESNSDFSAAEAFEQDLSTLMDYSFISTSDGRTFQMHRLVQLATQKWLQAKGQEDRWKHEFIDRLSSQFPTGEYENWPKCQELLPHATSAAAQRPKTEDSSAAWTGILYRAAWYFLKKGQGPEAQKMAEATMEATSKRLERTHDDTLRSMDMVGHALMIQGRWKAAEELFVEVMETRKQKLGLDHPDTLTSMANLASTYRNQGRWDKAEELFVEVMETRKQKLGLDHPDTLTSMANLASTYRNQGRWDKAKELEVEVMETSKQKLGLDHPDTLTSMNNLASTYGNQGRWDKAKELFVEVIETRKQKLGLDHPDTLTSMANLASTYRNQGRWDKAEELFMEVIETRKQKLGLDHPSTLTAMNNLAYTWYAQERAIEAIDMMDSCYRLRVKALGQDHPHTSSSLQSLTIWRAE</sequence>
<dbReference type="Proteomes" id="UP000756346">
    <property type="component" value="Unassembled WGS sequence"/>
</dbReference>
<dbReference type="OrthoDB" id="20872at2759"/>
<dbReference type="Pfam" id="PF13424">
    <property type="entry name" value="TPR_12"/>
    <property type="match status" value="2"/>
</dbReference>
<dbReference type="PANTHER" id="PTHR46082:SF6">
    <property type="entry name" value="AAA+ ATPASE DOMAIN-CONTAINING PROTEIN-RELATED"/>
    <property type="match status" value="1"/>
</dbReference>
<dbReference type="GO" id="GO:0016787">
    <property type="term" value="F:hydrolase activity"/>
    <property type="evidence" value="ECO:0007669"/>
    <property type="project" value="UniProtKB-KW"/>
</dbReference>
<name>A0A9P8XQS7_9PEZI</name>
<dbReference type="PRINTS" id="PR00381">
    <property type="entry name" value="KINESINLIGHT"/>
</dbReference>
<dbReference type="InterPro" id="IPR027417">
    <property type="entry name" value="P-loop_NTPase"/>
</dbReference>
<evidence type="ECO:0000313" key="1">
    <source>
        <dbReference type="EMBL" id="KAH7012279.1"/>
    </source>
</evidence>
<dbReference type="PANTHER" id="PTHR46082">
    <property type="entry name" value="ATP/GTP-BINDING PROTEIN-RELATED"/>
    <property type="match status" value="1"/>
</dbReference>
<dbReference type="InterPro" id="IPR053137">
    <property type="entry name" value="NLR-like"/>
</dbReference>
<dbReference type="RefSeq" id="XP_046004655.1">
    <property type="nucleotide sequence ID" value="XM_046159864.1"/>
</dbReference>
<accession>A0A9P8XQS7</accession>
<dbReference type="InterPro" id="IPR011990">
    <property type="entry name" value="TPR-like_helical_dom_sf"/>
</dbReference>
<reference evidence="1" key="1">
    <citation type="journal article" date="2021" name="Nat. Commun.">
        <title>Genetic determinants of endophytism in the Arabidopsis root mycobiome.</title>
        <authorList>
            <person name="Mesny F."/>
            <person name="Miyauchi S."/>
            <person name="Thiergart T."/>
            <person name="Pickel B."/>
            <person name="Atanasova L."/>
            <person name="Karlsson M."/>
            <person name="Huettel B."/>
            <person name="Barry K.W."/>
            <person name="Haridas S."/>
            <person name="Chen C."/>
            <person name="Bauer D."/>
            <person name="Andreopoulos W."/>
            <person name="Pangilinan J."/>
            <person name="LaButti K."/>
            <person name="Riley R."/>
            <person name="Lipzen A."/>
            <person name="Clum A."/>
            <person name="Drula E."/>
            <person name="Henrissat B."/>
            <person name="Kohler A."/>
            <person name="Grigoriev I.V."/>
            <person name="Martin F.M."/>
            <person name="Hacquard S."/>
        </authorList>
    </citation>
    <scope>NUCLEOTIDE SEQUENCE</scope>
    <source>
        <strain evidence="1">MPI-CAGE-CH-0230</strain>
    </source>
</reference>
<organism evidence="1 2">
    <name type="scientific">Microdochium trichocladiopsis</name>
    <dbReference type="NCBI Taxonomy" id="1682393"/>
    <lineage>
        <taxon>Eukaryota</taxon>
        <taxon>Fungi</taxon>
        <taxon>Dikarya</taxon>
        <taxon>Ascomycota</taxon>
        <taxon>Pezizomycotina</taxon>
        <taxon>Sordariomycetes</taxon>
        <taxon>Xylariomycetidae</taxon>
        <taxon>Xylariales</taxon>
        <taxon>Microdochiaceae</taxon>
        <taxon>Microdochium</taxon>
    </lineage>
</organism>